<feature type="transmembrane region" description="Helical" evidence="2">
    <location>
        <begin position="24"/>
        <end position="44"/>
    </location>
</feature>
<accession>A0A6J4SXF4</accession>
<gene>
    <name evidence="3" type="ORF">AVDCRST_MAG45-1706</name>
</gene>
<reference evidence="3" key="1">
    <citation type="submission" date="2020-02" db="EMBL/GenBank/DDBJ databases">
        <authorList>
            <person name="Meier V. D."/>
        </authorList>
    </citation>
    <scope>NUCLEOTIDE SEQUENCE</scope>
    <source>
        <strain evidence="3">AVDCRST_MAG45</strain>
    </source>
</reference>
<proteinExistence type="predicted"/>
<evidence type="ECO:0008006" key="4">
    <source>
        <dbReference type="Google" id="ProtNLM"/>
    </source>
</evidence>
<feature type="region of interest" description="Disordered" evidence="1">
    <location>
        <begin position="1"/>
        <end position="20"/>
    </location>
</feature>
<keyword evidence="2" id="KW-1133">Transmembrane helix</keyword>
<dbReference type="EMBL" id="CADCVU010000147">
    <property type="protein sequence ID" value="CAA9507743.1"/>
    <property type="molecule type" value="Genomic_DNA"/>
</dbReference>
<evidence type="ECO:0000313" key="3">
    <source>
        <dbReference type="EMBL" id="CAA9507743.1"/>
    </source>
</evidence>
<keyword evidence="2" id="KW-0812">Transmembrane</keyword>
<organism evidence="3">
    <name type="scientific">uncultured Solirubrobacterales bacterium</name>
    <dbReference type="NCBI Taxonomy" id="768556"/>
    <lineage>
        <taxon>Bacteria</taxon>
        <taxon>Bacillati</taxon>
        <taxon>Actinomycetota</taxon>
        <taxon>Thermoleophilia</taxon>
        <taxon>Solirubrobacterales</taxon>
        <taxon>environmental samples</taxon>
    </lineage>
</organism>
<evidence type="ECO:0000256" key="1">
    <source>
        <dbReference type="SAM" id="MobiDB-lite"/>
    </source>
</evidence>
<feature type="region of interest" description="Disordered" evidence="1">
    <location>
        <begin position="49"/>
        <end position="68"/>
    </location>
</feature>
<evidence type="ECO:0000256" key="2">
    <source>
        <dbReference type="SAM" id="Phobius"/>
    </source>
</evidence>
<keyword evidence="2" id="KW-0472">Membrane</keyword>
<protein>
    <recommendedName>
        <fullName evidence="4">Lipoprotein</fullName>
    </recommendedName>
</protein>
<sequence>MDDTARRERRAEARRRSEAQQRRVVVAAGGSVVLALVVIVLISAGGGSAESERAAARPKPPPELPRGGRSVFPEFRVVGFAGAPQDEALGELGIGSLDQAARKLERQAKPYARGPGRPPILPAFELIAVIANADPGDDGKYRTRQEDRVVREYLAGARRAGALLLLDIQPGRADFLPEVRKFDKFLAQPEVTVALDPEWHMAEGEVPGQTIGSVTAQEVNEVSAHLSRIVQRNRLPEKMLVVHQFTLEMIENRSELKQYPGVELVLNVDGVGDPKLKIDKYNAFMQQRDRARNGFKVFYEEDTDMLSPAEVMRLRPEPEFVVYE</sequence>
<name>A0A6J4SXF4_9ACTN</name>
<dbReference type="AlphaFoldDB" id="A0A6J4SXF4"/>